<dbReference type="InterPro" id="IPR054001">
    <property type="entry name" value="Mec-4/10_cyt"/>
</dbReference>
<organism evidence="2">
    <name type="scientific">Haemonchus contortus</name>
    <name type="common">Barber pole worm</name>
    <dbReference type="NCBI Taxonomy" id="6289"/>
    <lineage>
        <taxon>Eukaryota</taxon>
        <taxon>Metazoa</taxon>
        <taxon>Ecdysozoa</taxon>
        <taxon>Nematoda</taxon>
        <taxon>Chromadorea</taxon>
        <taxon>Rhabditida</taxon>
        <taxon>Rhabditina</taxon>
        <taxon>Rhabditomorpha</taxon>
        <taxon>Strongyloidea</taxon>
        <taxon>Trichostrongylidae</taxon>
        <taxon>Haemonchus</taxon>
    </lineage>
</organism>
<feature type="domain" description="Degenerin mec-4/10 cytosolic" evidence="1">
    <location>
        <begin position="77"/>
        <end position="138"/>
    </location>
</feature>
<reference evidence="2" key="2">
    <citation type="submission" date="2013-05" db="EMBL/GenBank/DDBJ databases">
        <title>The genome and transcriptome of Haemonchus contortus: a key model parasite for drug and vaccine discovery.</title>
        <authorList>
            <person name="Laing R."/>
            <person name="Kikuchi T."/>
            <person name="Martinelli A."/>
            <person name="Tsai I.J."/>
            <person name="Beech R.N."/>
            <person name="Redman E."/>
            <person name="Holroyd N."/>
            <person name="Bartley D.J."/>
            <person name="Beasley H."/>
            <person name="Britton C."/>
            <person name="Curran D."/>
            <person name="Devaney E."/>
            <person name="Gilabert A."/>
            <person name="Jackson F."/>
            <person name="Hunt M."/>
            <person name="Johnston S."/>
            <person name="Kryukov I."/>
            <person name="Li K."/>
            <person name="Morrison A.A."/>
            <person name="Reid A.J."/>
            <person name="Sargison N."/>
            <person name="Saunders G."/>
            <person name="Wasmuth J.D."/>
            <person name="Wolstenholme A."/>
            <person name="Berriman M."/>
            <person name="Gilleard J.S."/>
            <person name="Cotton J.A."/>
        </authorList>
    </citation>
    <scope>NUCLEOTIDE SEQUENCE [LARGE SCALE GENOMIC DNA]</scope>
    <source>
        <strain evidence="2">ISE/inbred ISE</strain>
    </source>
</reference>
<keyword evidence="2" id="KW-0407">Ion channel</keyword>
<accession>W6NDY6</accession>
<gene>
    <name evidence="2" type="ORF">HCOI_01501400</name>
</gene>
<dbReference type="Pfam" id="PF22214">
    <property type="entry name" value="Mec-4_10_cyt"/>
    <property type="match status" value="1"/>
</dbReference>
<keyword evidence="2" id="KW-0406">Ion transport</keyword>
<proteinExistence type="predicted"/>
<reference evidence="2" key="1">
    <citation type="submission" date="2013-03" db="EMBL/GenBank/DDBJ databases">
        <authorList>
            <person name="Aslett M."/>
        </authorList>
    </citation>
    <scope>NUCLEOTIDE SEQUENCE [LARGE SCALE GENOMIC DNA]</scope>
    <source>
        <strain evidence="2">ISE/inbred ISE</strain>
    </source>
</reference>
<protein>
    <submittedName>
        <fullName evidence="2">Na+ channel domain containing protein</fullName>
    </submittedName>
</protein>
<dbReference type="AlphaFoldDB" id="W6NDY6"/>
<evidence type="ECO:0000259" key="1">
    <source>
        <dbReference type="Pfam" id="PF22214"/>
    </source>
</evidence>
<keyword evidence="2" id="KW-0813">Transport</keyword>
<comment type="caution">
    <text evidence="2">The sequence shown here is derived from an EMBL/GenBank/DDBJ whole genome shotgun (WGS) entry which is preliminary data.</text>
</comment>
<sequence length="160" mass="18960">MVPTNETEFCIICSSNFFHDSNLETNVWRIPCRSIKLEQFVLYSQFFPCRSMAWIQNLKNWQRLQDSAEYMKQIYGDPQAFLHADTTKFVTEREYYGDFGYGECFNSSESGVQCEIITGKFDPKLLPYDKRMAWHFKEFCYKTSAHGIPMIGQAPNRYYR</sequence>
<dbReference type="EMBL" id="CAVP010059074">
    <property type="protein sequence ID" value="CDL95503.1"/>
    <property type="molecule type" value="Genomic_DNA"/>
</dbReference>
<evidence type="ECO:0000313" key="2">
    <source>
        <dbReference type="EMBL" id="CDL95503.1"/>
    </source>
</evidence>
<name>W6NDY6_HAECO</name>
<dbReference type="GO" id="GO:0034220">
    <property type="term" value="P:monoatomic ion transmembrane transport"/>
    <property type="evidence" value="ECO:0007669"/>
    <property type="project" value="UniProtKB-KW"/>
</dbReference>